<reference evidence="2 3" key="1">
    <citation type="submission" date="2013-07" db="EMBL/GenBank/DDBJ databases">
        <title>Comparative Genomic and Metabolomic Analysis of Twelve Strains of Pseudoalteromonas luteoviolacea.</title>
        <authorList>
            <person name="Vynne N.G."/>
            <person name="Mansson M."/>
            <person name="Gram L."/>
        </authorList>
    </citation>
    <scope>NUCLEOTIDE SEQUENCE [LARGE SCALE GENOMIC DNA]</scope>
    <source>
        <strain evidence="2 3">NCIMB 1942</strain>
    </source>
</reference>
<dbReference type="InterPro" id="IPR050900">
    <property type="entry name" value="Transposase_IS3/IS150/IS904"/>
</dbReference>
<feature type="non-terminal residue" evidence="2">
    <location>
        <position position="77"/>
    </location>
</feature>
<accession>A0A167FER9</accession>
<dbReference type="EMBL" id="AUXT01000104">
    <property type="protein sequence ID" value="KZN52198.1"/>
    <property type="molecule type" value="Genomic_DNA"/>
</dbReference>
<dbReference type="OrthoDB" id="9810995at2"/>
<proteinExistence type="predicted"/>
<sequence>LKNDGHQVARCTVERLMRKMGIQGARRGKVCKTTLPNEQQDKPLDLVNRQFTAEQPNQLWVADITYVATWSGFVYVA</sequence>
<comment type="caution">
    <text evidence="2">The sequence shown here is derived from an EMBL/GenBank/DDBJ whole genome shotgun (WGS) entry which is preliminary data.</text>
</comment>
<dbReference type="Pfam" id="PF13276">
    <property type="entry name" value="HTH_21"/>
    <property type="match status" value="1"/>
</dbReference>
<feature type="non-terminal residue" evidence="2">
    <location>
        <position position="1"/>
    </location>
</feature>
<evidence type="ECO:0000313" key="2">
    <source>
        <dbReference type="EMBL" id="KZN52198.1"/>
    </source>
</evidence>
<evidence type="ECO:0000313" key="3">
    <source>
        <dbReference type="Proteomes" id="UP000076587"/>
    </source>
</evidence>
<evidence type="ECO:0000259" key="1">
    <source>
        <dbReference type="Pfam" id="PF13276"/>
    </source>
</evidence>
<name>A0A167FER9_9GAMM</name>
<dbReference type="RefSeq" id="WP_155730511.1">
    <property type="nucleotide sequence ID" value="NZ_AUXT01000104.1"/>
</dbReference>
<organism evidence="2 3">
    <name type="scientific">Pseudoalteromonas luteoviolacea NCIMB 1942</name>
    <dbReference type="NCBI Taxonomy" id="1365253"/>
    <lineage>
        <taxon>Bacteria</taxon>
        <taxon>Pseudomonadati</taxon>
        <taxon>Pseudomonadota</taxon>
        <taxon>Gammaproteobacteria</taxon>
        <taxon>Alteromonadales</taxon>
        <taxon>Pseudoalteromonadaceae</taxon>
        <taxon>Pseudoalteromonas</taxon>
    </lineage>
</organism>
<protein>
    <recommendedName>
        <fullName evidence="1">HTH-like domain-containing protein</fullName>
    </recommendedName>
</protein>
<dbReference type="PANTHER" id="PTHR46889:SF4">
    <property type="entry name" value="TRANSPOSASE INSO FOR INSERTION SEQUENCE ELEMENT IS911B-RELATED"/>
    <property type="match status" value="1"/>
</dbReference>
<dbReference type="InterPro" id="IPR025948">
    <property type="entry name" value="HTH-like_dom"/>
</dbReference>
<dbReference type="AlphaFoldDB" id="A0A167FER9"/>
<dbReference type="PANTHER" id="PTHR46889">
    <property type="entry name" value="TRANSPOSASE INSF FOR INSERTION SEQUENCE IS3B-RELATED"/>
    <property type="match status" value="1"/>
</dbReference>
<dbReference type="SUPFAM" id="SSF53098">
    <property type="entry name" value="Ribonuclease H-like"/>
    <property type="match status" value="1"/>
</dbReference>
<dbReference type="Proteomes" id="UP000076587">
    <property type="component" value="Unassembled WGS sequence"/>
</dbReference>
<dbReference type="InterPro" id="IPR012337">
    <property type="entry name" value="RNaseH-like_sf"/>
</dbReference>
<feature type="domain" description="HTH-like" evidence="1">
    <location>
        <begin position="1"/>
        <end position="29"/>
    </location>
</feature>
<gene>
    <name evidence="2" type="ORF">N482_25115</name>
</gene>